<feature type="region of interest" description="Disordered" evidence="1">
    <location>
        <begin position="1"/>
        <end position="36"/>
    </location>
</feature>
<dbReference type="PANTHER" id="PTHR13136:SF11">
    <property type="entry name" value="TESTIS-EXPRESSED PROTEIN 30"/>
    <property type="match status" value="1"/>
</dbReference>
<dbReference type="AlphaFoldDB" id="A0A1C6THM1"/>
<evidence type="ECO:0000259" key="2">
    <source>
        <dbReference type="Pfam" id="PF20408"/>
    </source>
</evidence>
<feature type="domain" description="KANL3/Tex30 alpha/beta hydrolase-like" evidence="2">
    <location>
        <begin position="59"/>
        <end position="197"/>
    </location>
</feature>
<dbReference type="Gene3D" id="3.40.50.1820">
    <property type="entry name" value="alpha/beta hydrolase"/>
    <property type="match status" value="1"/>
</dbReference>
<accession>A0A1C6THM1</accession>
<evidence type="ECO:0000313" key="4">
    <source>
        <dbReference type="Proteomes" id="UP000198959"/>
    </source>
</evidence>
<gene>
    <name evidence="3" type="ORF">GA0074692_6213</name>
</gene>
<dbReference type="STRING" id="145854.GA0074692_6213"/>
<dbReference type="SUPFAM" id="SSF53474">
    <property type="entry name" value="alpha/beta-Hydrolases"/>
    <property type="match status" value="1"/>
</dbReference>
<name>A0A1C6THM1_9ACTN</name>
<proteinExistence type="predicted"/>
<dbReference type="EMBL" id="FMHW01000002">
    <property type="protein sequence ID" value="SCL41236.1"/>
    <property type="molecule type" value="Genomic_DNA"/>
</dbReference>
<dbReference type="InterPro" id="IPR026555">
    <property type="entry name" value="NSL3/Tex30"/>
</dbReference>
<keyword evidence="4" id="KW-1185">Reference proteome</keyword>
<evidence type="ECO:0000313" key="3">
    <source>
        <dbReference type="EMBL" id="SCL41236.1"/>
    </source>
</evidence>
<protein>
    <recommendedName>
        <fullName evidence="2">KANL3/Tex30 alpha/beta hydrolase-like domain-containing protein</fullName>
    </recommendedName>
</protein>
<organism evidence="3 4">
    <name type="scientific">Micromonospora pallida</name>
    <dbReference type="NCBI Taxonomy" id="145854"/>
    <lineage>
        <taxon>Bacteria</taxon>
        <taxon>Bacillati</taxon>
        <taxon>Actinomycetota</taxon>
        <taxon>Actinomycetes</taxon>
        <taxon>Micromonosporales</taxon>
        <taxon>Micromonosporaceae</taxon>
        <taxon>Micromonospora</taxon>
    </lineage>
</organism>
<dbReference type="InterPro" id="IPR046879">
    <property type="entry name" value="KANL3/Tex30_Abhydrolase"/>
</dbReference>
<dbReference type="Pfam" id="PF20408">
    <property type="entry name" value="Abhydrolase_11"/>
    <property type="match status" value="1"/>
</dbReference>
<dbReference type="InterPro" id="IPR029058">
    <property type="entry name" value="AB_hydrolase_fold"/>
</dbReference>
<reference evidence="4" key="1">
    <citation type="submission" date="2016-06" db="EMBL/GenBank/DDBJ databases">
        <authorList>
            <person name="Varghese N."/>
            <person name="Submissions Spin"/>
        </authorList>
    </citation>
    <scope>NUCLEOTIDE SEQUENCE [LARGE SCALE GENOMIC DNA]</scope>
    <source>
        <strain evidence="4">DSM 43817</strain>
    </source>
</reference>
<dbReference type="Proteomes" id="UP000198959">
    <property type="component" value="Unassembled WGS sequence"/>
</dbReference>
<evidence type="ECO:0000256" key="1">
    <source>
        <dbReference type="SAM" id="MobiDB-lite"/>
    </source>
</evidence>
<dbReference type="PANTHER" id="PTHR13136">
    <property type="entry name" value="TESTIS DEVELOPMENT PROTEIN PRTD"/>
    <property type="match status" value="1"/>
</dbReference>
<sequence length="237" mass="24462">MTASGEAAGRSGDPSSDGDHVRQSGAPAQNGPVRHRVEIETPRGPAWLDTDPPAGEPTSLLVLGHGAGGGVDAPDLVALRDAAVRAGVLVVRVTQPYRVAGRRAPAPAGHLDEAWTAVLAELRRRHPAVPTLLVGGRSSGARVACRTARAVGADGVVALAFPLHPPGRPERSRAAELDTGLPTLVVNGDLDPFGVPNAGAEVRVVVRPGERHELRRDPAGAAAVVLDWLHARGWALG</sequence>